<dbReference type="Gene3D" id="3.50.50.60">
    <property type="entry name" value="FAD/NAD(P)-binding domain"/>
    <property type="match status" value="1"/>
</dbReference>
<dbReference type="InterPro" id="IPR036188">
    <property type="entry name" value="FAD/NAD-bd_sf"/>
</dbReference>
<gene>
    <name evidence="2" type="ORF">PX52LOC_02210</name>
</gene>
<dbReference type="RefSeq" id="WP_149110120.1">
    <property type="nucleotide sequence ID" value="NZ_CP042425.1"/>
</dbReference>
<dbReference type="GO" id="GO:0016491">
    <property type="term" value="F:oxidoreductase activity"/>
    <property type="evidence" value="ECO:0007669"/>
    <property type="project" value="InterPro"/>
</dbReference>
<evidence type="ECO:0000313" key="2">
    <source>
        <dbReference type="EMBL" id="QEL15295.1"/>
    </source>
</evidence>
<dbReference type="OrthoDB" id="9803192at2"/>
<dbReference type="Proteomes" id="UP000324974">
    <property type="component" value="Chromosome"/>
</dbReference>
<sequence length="453" mass="50461">MHPATVNTDTPPPDSPAVGLRWAVIGGGILGMDLARQLNAAGHAVTLIESAPHLGGLADAWQLGDVTWDRHYHVILLSDTRLRNLIDDLALTGGLRWVETKTGFYTDGKLYSMSNSLEFLKFPPLGLVSKFRLALTILRASKIRDWQYLEHIPVVDWLRKWSGRGTTEKIWLPLLRAKLGENYRHASAAFIWAIIARMYAARKTGLKKEMFGYLRGGYRTLLDRYTHRLQSDGVAVRECAKVSQITADEFCLGVEYDDGTHEEFDRVVITTTAPVAAKICPGLEDDERAKLLGLRYQGLVCASLLLTKPLDRFYVTNITDAAPFTAVIEMTTLVDPAEFGGKHLVYLPKYVSPDDPLFEQPDHKIRESFLAALAKMYPYFSPDDVLAFRVSRVRNVLAIPTLDYSAKLPPMATAVPGLFMVNSAHIVNGTLNVNETLQLADRAMPTLLAEVPR</sequence>
<reference evidence="3" key="1">
    <citation type="submission" date="2019-08" db="EMBL/GenBank/DDBJ databases">
        <title>Limnoglobus roseus gen. nov., sp. nov., a novel freshwater planctomycete with a giant genome from the family Gemmataceae.</title>
        <authorList>
            <person name="Kulichevskaya I.S."/>
            <person name="Naumoff D.G."/>
            <person name="Miroshnikov K."/>
            <person name="Ivanova A."/>
            <person name="Philippov D.A."/>
            <person name="Hakobyan A."/>
            <person name="Rijpstra I.C."/>
            <person name="Sinninghe Damste J.S."/>
            <person name="Liesack W."/>
            <person name="Dedysh S.N."/>
        </authorList>
    </citation>
    <scope>NUCLEOTIDE SEQUENCE [LARGE SCALE GENOMIC DNA]</scope>
    <source>
        <strain evidence="3">PX52</strain>
    </source>
</reference>
<proteinExistence type="predicted"/>
<keyword evidence="3" id="KW-1185">Reference proteome</keyword>
<evidence type="ECO:0000313" key="3">
    <source>
        <dbReference type="Proteomes" id="UP000324974"/>
    </source>
</evidence>
<dbReference type="EMBL" id="CP042425">
    <property type="protein sequence ID" value="QEL15295.1"/>
    <property type="molecule type" value="Genomic_DNA"/>
</dbReference>
<dbReference type="InterPro" id="IPR002937">
    <property type="entry name" value="Amino_oxidase"/>
</dbReference>
<dbReference type="Gene3D" id="1.10.3110.10">
    <property type="entry name" value="protoporphyrinogen ix oxidase, domain 3"/>
    <property type="match status" value="1"/>
</dbReference>
<organism evidence="2 3">
    <name type="scientific">Limnoglobus roseus</name>
    <dbReference type="NCBI Taxonomy" id="2598579"/>
    <lineage>
        <taxon>Bacteria</taxon>
        <taxon>Pseudomonadati</taxon>
        <taxon>Planctomycetota</taxon>
        <taxon>Planctomycetia</taxon>
        <taxon>Gemmatales</taxon>
        <taxon>Gemmataceae</taxon>
        <taxon>Limnoglobus</taxon>
    </lineage>
</organism>
<dbReference type="PANTHER" id="PTHR42923">
    <property type="entry name" value="PROTOPORPHYRINOGEN OXIDASE"/>
    <property type="match status" value="1"/>
</dbReference>
<dbReference type="Gene3D" id="3.90.660.20">
    <property type="entry name" value="Protoporphyrinogen oxidase, mitochondrial, domain 2"/>
    <property type="match status" value="1"/>
</dbReference>
<dbReference type="NCBIfam" id="NF005560">
    <property type="entry name" value="PRK07233.1"/>
    <property type="match status" value="1"/>
</dbReference>
<dbReference type="PANTHER" id="PTHR42923:SF46">
    <property type="entry name" value="AMINE OXIDASE"/>
    <property type="match status" value="1"/>
</dbReference>
<accession>A0A5C1A9Q1</accession>
<dbReference type="KEGG" id="lrs:PX52LOC_02210"/>
<dbReference type="Pfam" id="PF01593">
    <property type="entry name" value="Amino_oxidase"/>
    <property type="match status" value="1"/>
</dbReference>
<dbReference type="SUPFAM" id="SSF51905">
    <property type="entry name" value="FAD/NAD(P)-binding domain"/>
    <property type="match status" value="1"/>
</dbReference>
<protein>
    <submittedName>
        <fullName evidence="2">FAD-dependent oxidoreductase</fullName>
    </submittedName>
</protein>
<name>A0A5C1A9Q1_9BACT</name>
<evidence type="ECO:0000259" key="1">
    <source>
        <dbReference type="Pfam" id="PF01593"/>
    </source>
</evidence>
<feature type="domain" description="Amine oxidase" evidence="1">
    <location>
        <begin position="34"/>
        <end position="426"/>
    </location>
</feature>
<dbReference type="AlphaFoldDB" id="A0A5C1A9Q1"/>
<dbReference type="InterPro" id="IPR050464">
    <property type="entry name" value="Zeta_carotene_desat/Oxidored"/>
</dbReference>